<dbReference type="AlphaFoldDB" id="A0A502FZ73"/>
<accession>A0A502FZ73</accession>
<dbReference type="RefSeq" id="WP_140849724.1">
    <property type="nucleotide sequence ID" value="NZ_RCZC01000002.1"/>
</dbReference>
<keyword evidence="2" id="KW-1185">Reference proteome</keyword>
<organism evidence="1 2">
    <name type="scientific">Sphingomonas glacialis</name>
    <dbReference type="NCBI Taxonomy" id="658225"/>
    <lineage>
        <taxon>Bacteria</taxon>
        <taxon>Pseudomonadati</taxon>
        <taxon>Pseudomonadota</taxon>
        <taxon>Alphaproteobacteria</taxon>
        <taxon>Sphingomonadales</taxon>
        <taxon>Sphingomonadaceae</taxon>
        <taxon>Sphingomonas</taxon>
    </lineage>
</organism>
<name>A0A502FZ73_9SPHN</name>
<protein>
    <recommendedName>
        <fullName evidence="3">MmcQ/YjbR family DNA-binding protein</fullName>
    </recommendedName>
</protein>
<comment type="caution">
    <text evidence="1">The sequence shown here is derived from an EMBL/GenBank/DDBJ whole genome shotgun (WGS) entry which is preliminary data.</text>
</comment>
<sequence>MKDWDSLVAFALTLPDTIAATYYGGPAVSVASNGRAFVSTGREAGSFVLSIDTDTKALLLETDPATFWQTPHYEGWPALLVRYDNEDPTRVAEMVARARDQAAARKPNKPRKKA</sequence>
<dbReference type="SUPFAM" id="SSF142906">
    <property type="entry name" value="YjbR-like"/>
    <property type="match status" value="1"/>
</dbReference>
<dbReference type="EMBL" id="RCZC01000002">
    <property type="protein sequence ID" value="TPG54572.1"/>
    <property type="molecule type" value="Genomic_DNA"/>
</dbReference>
<dbReference type="InterPro" id="IPR038056">
    <property type="entry name" value="YjbR-like_sf"/>
</dbReference>
<reference evidence="1 2" key="1">
    <citation type="journal article" date="2019" name="Environ. Microbiol.">
        <title>Species interactions and distinct microbial communities in high Arctic permafrost affected cryosols are associated with the CH4 and CO2 gas fluxes.</title>
        <authorList>
            <person name="Altshuler I."/>
            <person name="Hamel J."/>
            <person name="Turney S."/>
            <person name="Magnuson E."/>
            <person name="Levesque R."/>
            <person name="Greer C."/>
            <person name="Whyte L.G."/>
        </authorList>
    </citation>
    <scope>NUCLEOTIDE SEQUENCE [LARGE SCALE GENOMIC DNA]</scope>
    <source>
        <strain evidence="1 2">E6.1</strain>
    </source>
</reference>
<gene>
    <name evidence="1" type="ORF">EAH76_08000</name>
</gene>
<proteinExistence type="predicted"/>
<dbReference type="Proteomes" id="UP000319931">
    <property type="component" value="Unassembled WGS sequence"/>
</dbReference>
<evidence type="ECO:0008006" key="3">
    <source>
        <dbReference type="Google" id="ProtNLM"/>
    </source>
</evidence>
<evidence type="ECO:0000313" key="1">
    <source>
        <dbReference type="EMBL" id="TPG54572.1"/>
    </source>
</evidence>
<evidence type="ECO:0000313" key="2">
    <source>
        <dbReference type="Proteomes" id="UP000319931"/>
    </source>
</evidence>
<dbReference type="OrthoDB" id="954305at2"/>